<sequence>MESHIPLETAADDISVIKMGIFGSTVVESGSWTWEHVAAALNISEATVAEKVMEAVDINSRPRSLVKVLTDIHQLGLSQKTFQVKPRIGTDSTEGSERTLEEIVTLQLWQDAPQDHPLHNRCEKESCDQFLLNVLDEARSASWPKPDRLATWEYVAIWMIGDPLPYNTCNIEELLPDGKASIDSIDTTAFSLSKLILKFEMAFKDKYGWNAKEWGIFDNWKRNWRIQNDLEFQSAIQNQVYLLREQSPHQPLYFHTKKVQELVPVDVPVIRWQIGAEEGNASRTLGGNET</sequence>
<evidence type="ECO:0000313" key="1">
    <source>
        <dbReference type="EMBL" id="PPJ58927.1"/>
    </source>
</evidence>
<evidence type="ECO:0000313" key="2">
    <source>
        <dbReference type="Proteomes" id="UP000237631"/>
    </source>
</evidence>
<protein>
    <submittedName>
        <fullName evidence="1">Uncharacterized protein</fullName>
    </submittedName>
</protein>
<reference evidence="2" key="1">
    <citation type="journal article" date="2017" name="bioRxiv">
        <title>Conservation of a gene cluster reveals novel cercosporin biosynthetic mechanisms and extends production to the genus Colletotrichum.</title>
        <authorList>
            <person name="de Jonge R."/>
            <person name="Ebert M.K."/>
            <person name="Huitt-Roehl C.R."/>
            <person name="Pal P."/>
            <person name="Suttle J.C."/>
            <person name="Spanner R.E."/>
            <person name="Neubauer J.D."/>
            <person name="Jurick W.M.II."/>
            <person name="Stott K.A."/>
            <person name="Secor G.A."/>
            <person name="Thomma B.P.H.J."/>
            <person name="Van de Peer Y."/>
            <person name="Townsend C.A."/>
            <person name="Bolton M.D."/>
        </authorList>
    </citation>
    <scope>NUCLEOTIDE SEQUENCE [LARGE SCALE GENOMIC DNA]</scope>
    <source>
        <strain evidence="2">CBS538.71</strain>
    </source>
</reference>
<dbReference type="Proteomes" id="UP000237631">
    <property type="component" value="Unassembled WGS sequence"/>
</dbReference>
<accession>A0A2S6CGS5</accession>
<dbReference type="EMBL" id="PNEN01000435">
    <property type="protein sequence ID" value="PPJ58927.1"/>
    <property type="molecule type" value="Genomic_DNA"/>
</dbReference>
<proteinExistence type="predicted"/>
<organism evidence="1 2">
    <name type="scientific">Cercospora berteroae</name>
    <dbReference type="NCBI Taxonomy" id="357750"/>
    <lineage>
        <taxon>Eukaryota</taxon>
        <taxon>Fungi</taxon>
        <taxon>Dikarya</taxon>
        <taxon>Ascomycota</taxon>
        <taxon>Pezizomycotina</taxon>
        <taxon>Dothideomycetes</taxon>
        <taxon>Dothideomycetidae</taxon>
        <taxon>Mycosphaerellales</taxon>
        <taxon>Mycosphaerellaceae</taxon>
        <taxon>Cercospora</taxon>
    </lineage>
</organism>
<name>A0A2S6CGS5_9PEZI</name>
<keyword evidence="2" id="KW-1185">Reference proteome</keyword>
<dbReference type="AlphaFoldDB" id="A0A2S6CGS5"/>
<gene>
    <name evidence="1" type="ORF">CBER1_04104</name>
</gene>
<comment type="caution">
    <text evidence="1">The sequence shown here is derived from an EMBL/GenBank/DDBJ whole genome shotgun (WGS) entry which is preliminary data.</text>
</comment>